<feature type="transmembrane region" description="Helical" evidence="1">
    <location>
        <begin position="102"/>
        <end position="121"/>
    </location>
</feature>
<sequence length="139" mass="15462">MARRSFSFIGIVIRWIAAAVLVLATFNPTDYSLVSWVGSTGFQQDLPLKVLLAVVLLIGYVLFVMATLRSIGKFGIILLLILFAVLIWVFVEYTGAVLDGDILVWLGLFIVATIMAIGMSWSHIWRRMTGQVDVDEPDI</sequence>
<dbReference type="InterPro" id="IPR045387">
    <property type="entry name" value="DUF6524"/>
</dbReference>
<name>A0A5M6II05_9PROT</name>
<evidence type="ECO:0000256" key="1">
    <source>
        <dbReference type="SAM" id="Phobius"/>
    </source>
</evidence>
<dbReference type="Pfam" id="PF20134">
    <property type="entry name" value="DUF6524"/>
    <property type="match status" value="1"/>
</dbReference>
<comment type="caution">
    <text evidence="2">The sequence shown here is derived from an EMBL/GenBank/DDBJ whole genome shotgun (WGS) entry which is preliminary data.</text>
</comment>
<accession>A0A5M6II05</accession>
<evidence type="ECO:0000313" key="3">
    <source>
        <dbReference type="Proteomes" id="UP000324065"/>
    </source>
</evidence>
<feature type="transmembrane region" description="Helical" evidence="1">
    <location>
        <begin position="71"/>
        <end position="90"/>
    </location>
</feature>
<dbReference type="RefSeq" id="WP_150060366.1">
    <property type="nucleotide sequence ID" value="NZ_JACHII010000001.1"/>
</dbReference>
<evidence type="ECO:0000313" key="2">
    <source>
        <dbReference type="EMBL" id="KAA5607228.1"/>
    </source>
</evidence>
<gene>
    <name evidence="2" type="ORF">F1188_00195</name>
</gene>
<dbReference type="OrthoDB" id="7272344at2"/>
<dbReference type="AlphaFoldDB" id="A0A5M6II05"/>
<feature type="transmembrane region" description="Helical" evidence="1">
    <location>
        <begin position="7"/>
        <end position="26"/>
    </location>
</feature>
<keyword evidence="1" id="KW-1133">Transmembrane helix</keyword>
<keyword evidence="3" id="KW-1185">Reference proteome</keyword>
<feature type="transmembrane region" description="Helical" evidence="1">
    <location>
        <begin position="46"/>
        <end position="64"/>
    </location>
</feature>
<reference evidence="2 3" key="1">
    <citation type="submission" date="2019-09" db="EMBL/GenBank/DDBJ databases">
        <title>Genome sequence of Roseospira marina, one of the more divergent members of the non-sulfur purple photosynthetic bacterial family, the Rhodospirillaceae.</title>
        <authorList>
            <person name="Meyer T."/>
            <person name="Kyndt J."/>
        </authorList>
    </citation>
    <scope>NUCLEOTIDE SEQUENCE [LARGE SCALE GENOMIC DNA]</scope>
    <source>
        <strain evidence="2 3">DSM 15113</strain>
    </source>
</reference>
<dbReference type="Proteomes" id="UP000324065">
    <property type="component" value="Unassembled WGS sequence"/>
</dbReference>
<proteinExistence type="predicted"/>
<protein>
    <submittedName>
        <fullName evidence="2">Uncharacterized protein</fullName>
    </submittedName>
</protein>
<organism evidence="2 3">
    <name type="scientific">Roseospira marina</name>
    <dbReference type="NCBI Taxonomy" id="140057"/>
    <lineage>
        <taxon>Bacteria</taxon>
        <taxon>Pseudomonadati</taxon>
        <taxon>Pseudomonadota</taxon>
        <taxon>Alphaproteobacteria</taxon>
        <taxon>Rhodospirillales</taxon>
        <taxon>Rhodospirillaceae</taxon>
        <taxon>Roseospira</taxon>
    </lineage>
</organism>
<keyword evidence="1" id="KW-0812">Transmembrane</keyword>
<dbReference type="EMBL" id="VWPJ01000001">
    <property type="protein sequence ID" value="KAA5607228.1"/>
    <property type="molecule type" value="Genomic_DNA"/>
</dbReference>
<keyword evidence="1" id="KW-0472">Membrane</keyword>